<dbReference type="Proteomes" id="UP000537592">
    <property type="component" value="Unassembled WGS sequence"/>
</dbReference>
<dbReference type="InterPro" id="IPR050710">
    <property type="entry name" value="Band7/mec-2_domain"/>
</dbReference>
<evidence type="ECO:0000259" key="4">
    <source>
        <dbReference type="SMART" id="SM00244"/>
    </source>
</evidence>
<dbReference type="InterPro" id="IPR001107">
    <property type="entry name" value="Band_7"/>
</dbReference>
<comment type="similarity">
    <text evidence="2">Belongs to the band 7/mec-2 family.</text>
</comment>
<dbReference type="Gene3D" id="3.30.479.30">
    <property type="entry name" value="Band 7 domain"/>
    <property type="match status" value="1"/>
</dbReference>
<dbReference type="GO" id="GO:0005886">
    <property type="term" value="C:plasma membrane"/>
    <property type="evidence" value="ECO:0007669"/>
    <property type="project" value="UniProtKB-ARBA"/>
</dbReference>
<accession>A0A7W5Z3P7</accession>
<keyword evidence="6" id="KW-1185">Reference proteome</keyword>
<dbReference type="RefSeq" id="WP_210281583.1">
    <property type="nucleotide sequence ID" value="NZ_JACICC010000003.1"/>
</dbReference>
<dbReference type="InterPro" id="IPR036013">
    <property type="entry name" value="Band_7/SPFH_dom_sf"/>
</dbReference>
<dbReference type="EMBL" id="JACICC010000003">
    <property type="protein sequence ID" value="MBB3809265.1"/>
    <property type="molecule type" value="Genomic_DNA"/>
</dbReference>
<dbReference type="GO" id="GO:0008233">
    <property type="term" value="F:peptidase activity"/>
    <property type="evidence" value="ECO:0007669"/>
    <property type="project" value="UniProtKB-KW"/>
</dbReference>
<dbReference type="Pfam" id="PF01145">
    <property type="entry name" value="Band_7"/>
    <property type="match status" value="1"/>
</dbReference>
<comment type="subcellular location">
    <subcellularLocation>
        <location evidence="1">Membrane</location>
        <topology evidence="1">Single-pass membrane protein</topology>
    </subcellularLocation>
</comment>
<dbReference type="GO" id="GO:0006508">
    <property type="term" value="P:proteolysis"/>
    <property type="evidence" value="ECO:0007669"/>
    <property type="project" value="UniProtKB-KW"/>
</dbReference>
<dbReference type="GO" id="GO:0098552">
    <property type="term" value="C:side of membrane"/>
    <property type="evidence" value="ECO:0007669"/>
    <property type="project" value="UniProtKB-ARBA"/>
</dbReference>
<feature type="domain" description="Band 7" evidence="4">
    <location>
        <begin position="39"/>
        <end position="197"/>
    </location>
</feature>
<evidence type="ECO:0000313" key="5">
    <source>
        <dbReference type="EMBL" id="MBB3809265.1"/>
    </source>
</evidence>
<evidence type="ECO:0000313" key="6">
    <source>
        <dbReference type="Proteomes" id="UP000537592"/>
    </source>
</evidence>
<proteinExistence type="inferred from homology"/>
<gene>
    <name evidence="5" type="ORF">FHS81_001347</name>
</gene>
<keyword evidence="5" id="KW-0378">Hydrolase</keyword>
<evidence type="ECO:0000256" key="2">
    <source>
        <dbReference type="ARBA" id="ARBA00008164"/>
    </source>
</evidence>
<reference evidence="5 6" key="1">
    <citation type="submission" date="2020-08" db="EMBL/GenBank/DDBJ databases">
        <title>Genomic Encyclopedia of Type Strains, Phase IV (KMG-IV): sequencing the most valuable type-strain genomes for metagenomic binning, comparative biology and taxonomic classification.</title>
        <authorList>
            <person name="Goeker M."/>
        </authorList>
    </citation>
    <scope>NUCLEOTIDE SEQUENCE [LARGE SCALE GENOMIC DNA]</scope>
    <source>
        <strain evidence="5 6">DSM 28760</strain>
    </source>
</reference>
<comment type="caution">
    <text evidence="5">The sequence shown here is derived from an EMBL/GenBank/DDBJ whole genome shotgun (WGS) entry which is preliminary data.</text>
</comment>
<dbReference type="AlphaFoldDB" id="A0A7W5Z3P7"/>
<organism evidence="5 6">
    <name type="scientific">Pseudochelatococcus contaminans</name>
    <dbReference type="NCBI Taxonomy" id="1538103"/>
    <lineage>
        <taxon>Bacteria</taxon>
        <taxon>Pseudomonadati</taxon>
        <taxon>Pseudomonadota</taxon>
        <taxon>Alphaproteobacteria</taxon>
        <taxon>Hyphomicrobiales</taxon>
        <taxon>Chelatococcaceae</taxon>
        <taxon>Pseudochelatococcus</taxon>
    </lineage>
</organism>
<name>A0A7W5Z3P7_9HYPH</name>
<dbReference type="SMART" id="SM00244">
    <property type="entry name" value="PHB"/>
    <property type="match status" value="1"/>
</dbReference>
<dbReference type="PANTHER" id="PTHR43327">
    <property type="entry name" value="STOMATIN-LIKE PROTEIN 2, MITOCHONDRIAL"/>
    <property type="match status" value="1"/>
</dbReference>
<dbReference type="PRINTS" id="PR00721">
    <property type="entry name" value="STOMATIN"/>
</dbReference>
<dbReference type="FunFam" id="3.30.479.30:FF:000004">
    <property type="entry name" value="Putative membrane protease family, stomatin"/>
    <property type="match status" value="1"/>
</dbReference>
<evidence type="ECO:0000256" key="3">
    <source>
        <dbReference type="SAM" id="Phobius"/>
    </source>
</evidence>
<dbReference type="CDD" id="cd08829">
    <property type="entry name" value="SPFH_paraslipin"/>
    <property type="match status" value="1"/>
</dbReference>
<keyword evidence="3" id="KW-0812">Transmembrane</keyword>
<protein>
    <submittedName>
        <fullName evidence="5">Regulator of protease activity HflC (Stomatin/prohibitin superfamily)</fullName>
    </submittedName>
</protein>
<dbReference type="PANTHER" id="PTHR43327:SF10">
    <property type="entry name" value="STOMATIN-LIKE PROTEIN 2, MITOCHONDRIAL"/>
    <property type="match status" value="1"/>
</dbReference>
<feature type="transmembrane region" description="Helical" evidence="3">
    <location>
        <begin position="24"/>
        <end position="44"/>
    </location>
</feature>
<keyword evidence="3" id="KW-0472">Membrane</keyword>
<dbReference type="InterPro" id="IPR001972">
    <property type="entry name" value="Stomatin_HflK_fam"/>
</dbReference>
<keyword evidence="5" id="KW-0645">Protease</keyword>
<dbReference type="SUPFAM" id="SSF117892">
    <property type="entry name" value="Band 7/SPFH domain"/>
    <property type="match status" value="1"/>
</dbReference>
<keyword evidence="3" id="KW-1133">Transmembrane helix</keyword>
<evidence type="ECO:0000256" key="1">
    <source>
        <dbReference type="ARBA" id="ARBA00004167"/>
    </source>
</evidence>
<sequence length="306" mass="33292">MQSAPLDVSEGPFMNGGEFLGDNAVYLAIAAFIIVSIFLGVRIVPQSEKYVVERFGRLRAVLGPGINFLVPIIDRVAHKVSILERQLPTASQDAITTDNVLVQVETSVFYRITEPEKTVYRIRDIDGAIATTVAGIVRSEIGKLELDQVQSNRAQLIERVREQVSAMVDDWGVEVTRAEILDVNLDDATRAAMLQQLNAERARRAQVTEAEGKKRSVELNAEAQLYAAEQEAKARRVLADAEAYSTSVIAAAIRESGLEAAQYQIALKQVEALATVGQAPGNQTLVLPAAALEAFTNAFSLLKGRS</sequence>